<keyword evidence="4" id="KW-1185">Reference proteome</keyword>
<dbReference type="PANTHER" id="PTHR43477:SF1">
    <property type="entry name" value="DIHYDROANTICAPSIN 7-DEHYDROGENASE"/>
    <property type="match status" value="1"/>
</dbReference>
<dbReference type="Proteomes" id="UP001596380">
    <property type="component" value="Unassembled WGS sequence"/>
</dbReference>
<sequence length="115" mass="11841">MDLQLSDKVYLVTGASSGIGAASVRLLAAAAKTALLSVSKPLSVEFAPFGVRSNVVSPGPTRTALFDAPGGFAEQLVERYGMSPDEAVDHFIRAERTVAPLLADGLPAQESAPAS</sequence>
<evidence type="ECO:0000256" key="1">
    <source>
        <dbReference type="ARBA" id="ARBA00006484"/>
    </source>
</evidence>
<evidence type="ECO:0000313" key="3">
    <source>
        <dbReference type="EMBL" id="MFC6881477.1"/>
    </source>
</evidence>
<evidence type="ECO:0000313" key="4">
    <source>
        <dbReference type="Proteomes" id="UP001596380"/>
    </source>
</evidence>
<proteinExistence type="inferred from homology"/>
<dbReference type="Gene3D" id="3.40.50.720">
    <property type="entry name" value="NAD(P)-binding Rossmann-like Domain"/>
    <property type="match status" value="2"/>
</dbReference>
<gene>
    <name evidence="3" type="ORF">ACFQKB_17060</name>
</gene>
<dbReference type="Pfam" id="PF13561">
    <property type="entry name" value="adh_short_C2"/>
    <property type="match status" value="1"/>
</dbReference>
<dbReference type="EMBL" id="JBHSXS010000008">
    <property type="protein sequence ID" value="MFC6881477.1"/>
    <property type="molecule type" value="Genomic_DNA"/>
</dbReference>
<organism evidence="3 4">
    <name type="scientific">Actinomadura yumaensis</name>
    <dbReference type="NCBI Taxonomy" id="111807"/>
    <lineage>
        <taxon>Bacteria</taxon>
        <taxon>Bacillati</taxon>
        <taxon>Actinomycetota</taxon>
        <taxon>Actinomycetes</taxon>
        <taxon>Streptosporangiales</taxon>
        <taxon>Thermomonosporaceae</taxon>
        <taxon>Actinomadura</taxon>
    </lineage>
</organism>
<dbReference type="RefSeq" id="WP_160822885.1">
    <property type="nucleotide sequence ID" value="NZ_JBHSXE010000001.1"/>
</dbReference>
<dbReference type="InterPro" id="IPR002347">
    <property type="entry name" value="SDR_fam"/>
</dbReference>
<dbReference type="SUPFAM" id="SSF51735">
    <property type="entry name" value="NAD(P)-binding Rossmann-fold domains"/>
    <property type="match status" value="2"/>
</dbReference>
<accession>A0ABW2CIE2</accession>
<protein>
    <submittedName>
        <fullName evidence="3">SDR family oxidoreductase</fullName>
    </submittedName>
</protein>
<keyword evidence="2" id="KW-0560">Oxidoreductase</keyword>
<dbReference type="InterPro" id="IPR036291">
    <property type="entry name" value="NAD(P)-bd_dom_sf"/>
</dbReference>
<comment type="caution">
    <text evidence="3">The sequence shown here is derived from an EMBL/GenBank/DDBJ whole genome shotgun (WGS) entry which is preliminary data.</text>
</comment>
<evidence type="ECO:0000256" key="2">
    <source>
        <dbReference type="ARBA" id="ARBA00023002"/>
    </source>
</evidence>
<dbReference type="PANTHER" id="PTHR43477">
    <property type="entry name" value="DIHYDROANTICAPSIN 7-DEHYDROGENASE"/>
    <property type="match status" value="1"/>
</dbReference>
<comment type="similarity">
    <text evidence="1">Belongs to the short-chain dehydrogenases/reductases (SDR) family.</text>
</comment>
<name>A0ABW2CIE2_9ACTN</name>
<dbReference type="InterPro" id="IPR051122">
    <property type="entry name" value="SDR_DHRS6-like"/>
</dbReference>
<reference evidence="4" key="1">
    <citation type="journal article" date="2019" name="Int. J. Syst. Evol. Microbiol.">
        <title>The Global Catalogue of Microorganisms (GCM) 10K type strain sequencing project: providing services to taxonomists for standard genome sequencing and annotation.</title>
        <authorList>
            <consortium name="The Broad Institute Genomics Platform"/>
            <consortium name="The Broad Institute Genome Sequencing Center for Infectious Disease"/>
            <person name="Wu L."/>
            <person name="Ma J."/>
        </authorList>
    </citation>
    <scope>NUCLEOTIDE SEQUENCE [LARGE SCALE GENOMIC DNA]</scope>
    <source>
        <strain evidence="4">JCM 3369</strain>
    </source>
</reference>